<keyword evidence="3" id="KW-1133">Transmembrane helix</keyword>
<gene>
    <name evidence="4" type="ORF">GURASL_06750</name>
</gene>
<feature type="transmembrane region" description="Helical" evidence="3">
    <location>
        <begin position="314"/>
        <end position="336"/>
    </location>
</feature>
<dbReference type="InterPro" id="IPR052346">
    <property type="entry name" value="O-mannosyl-transferase_TMTC"/>
</dbReference>
<feature type="transmembrane region" description="Helical" evidence="3">
    <location>
        <begin position="93"/>
        <end position="116"/>
    </location>
</feature>
<keyword evidence="2" id="KW-0802">TPR repeat</keyword>
<dbReference type="Proteomes" id="UP001317705">
    <property type="component" value="Chromosome"/>
</dbReference>
<dbReference type="SUPFAM" id="SSF48452">
    <property type="entry name" value="TPR-like"/>
    <property type="match status" value="1"/>
</dbReference>
<evidence type="ECO:0000256" key="1">
    <source>
        <dbReference type="ARBA" id="ARBA00022737"/>
    </source>
</evidence>
<feature type="transmembrane region" description="Helical" evidence="3">
    <location>
        <begin position="289"/>
        <end position="307"/>
    </location>
</feature>
<keyword evidence="1" id="KW-0677">Repeat</keyword>
<dbReference type="InterPro" id="IPR011990">
    <property type="entry name" value="TPR-like_helical_dom_sf"/>
</dbReference>
<organism evidence="4 5">
    <name type="scientific">Geotalea uraniireducens</name>
    <dbReference type="NCBI Taxonomy" id="351604"/>
    <lineage>
        <taxon>Bacteria</taxon>
        <taxon>Pseudomonadati</taxon>
        <taxon>Thermodesulfobacteriota</taxon>
        <taxon>Desulfuromonadia</taxon>
        <taxon>Geobacterales</taxon>
        <taxon>Geobacteraceae</taxon>
        <taxon>Geotalea</taxon>
    </lineage>
</organism>
<keyword evidence="3" id="KW-0812">Transmembrane</keyword>
<keyword evidence="5" id="KW-1185">Reference proteome</keyword>
<name>A0ABN6VQY6_9BACT</name>
<feature type="transmembrane region" description="Helical" evidence="3">
    <location>
        <begin position="203"/>
        <end position="225"/>
    </location>
</feature>
<proteinExistence type="predicted"/>
<reference evidence="4 5" key="1">
    <citation type="submission" date="2022-12" db="EMBL/GenBank/DDBJ databases">
        <title>Polyphasic characterization of Geotalea uranireducens NIT-SL11 newly isolated from a complex of sewage sludge and microbially reduced graphene oxide.</title>
        <authorList>
            <person name="Xie L."/>
            <person name="Yoshida N."/>
            <person name="Meng L."/>
        </authorList>
    </citation>
    <scope>NUCLEOTIDE SEQUENCE [LARGE SCALE GENOMIC DNA]</scope>
    <source>
        <strain evidence="4 5">NIT-SL11</strain>
    </source>
</reference>
<evidence type="ECO:0000313" key="5">
    <source>
        <dbReference type="Proteomes" id="UP001317705"/>
    </source>
</evidence>
<dbReference type="EMBL" id="AP027151">
    <property type="protein sequence ID" value="BDV41752.1"/>
    <property type="molecule type" value="Genomic_DNA"/>
</dbReference>
<feature type="transmembrane region" description="Helical" evidence="3">
    <location>
        <begin position="161"/>
        <end position="191"/>
    </location>
</feature>
<accession>A0ABN6VQY6</accession>
<dbReference type="PANTHER" id="PTHR44227:SF3">
    <property type="entry name" value="PROTEIN O-MANNOSYL-TRANSFERASE TMTC4"/>
    <property type="match status" value="1"/>
</dbReference>
<evidence type="ECO:0000313" key="4">
    <source>
        <dbReference type="EMBL" id="BDV41752.1"/>
    </source>
</evidence>
<dbReference type="Gene3D" id="1.25.40.10">
    <property type="entry name" value="Tetratricopeptide repeat domain"/>
    <property type="match status" value="1"/>
</dbReference>
<sequence>MKGTPFTPRWTALLVCLVLTLAVYGNTFRNQWTYDDLPVVVQNPDARSLDSFLRNQVPGRPLRELSYLVDHTLFGDQPAGYRMQQLGWHAANGFLLVLLCQAVGLEFPFALLAGALFLVHPLQAESVANVAHRKELLALFFCLSALLLYLKAVAAERSRRWWGALCSLAAFGCALLANETAVTLPLAVVLAECLFVPRERRLLLRRPLLLAIVAGTVAALLAYHYRGLVSPAQLLTVYSKNNFNATSDYLPLVFGSLTAFGFYLEKIVLPLGLAPEYVFHLSASPWQPWAWLAGGLLVALISAMVLLRRRLPPVAFGIGWFLIFWLPVSNLVPVAYLAADRYMYLCLPGVALAGAALCGQLRKKWASAVAVPLILAWSLLTVIQNGYWRNEHTLWRHAVRVNADSTWVQGAAAQSYLATGELDEARRHARAALALSSYNVGAYQILARVEERCGNLAAALRNYQLFVALGQVDFPDEMAEAELHVRLLKARLKLMKEQR</sequence>
<evidence type="ECO:0000256" key="3">
    <source>
        <dbReference type="SAM" id="Phobius"/>
    </source>
</evidence>
<dbReference type="RefSeq" id="WP_282001774.1">
    <property type="nucleotide sequence ID" value="NZ_AP027151.1"/>
</dbReference>
<feature type="transmembrane region" description="Helical" evidence="3">
    <location>
        <begin position="136"/>
        <end position="155"/>
    </location>
</feature>
<keyword evidence="3" id="KW-0472">Membrane</keyword>
<dbReference type="PANTHER" id="PTHR44227">
    <property type="match status" value="1"/>
</dbReference>
<protein>
    <submittedName>
        <fullName evidence="4">Membrane protein</fullName>
    </submittedName>
</protein>
<feature type="transmembrane region" description="Helical" evidence="3">
    <location>
        <begin position="368"/>
        <end position="388"/>
    </location>
</feature>
<evidence type="ECO:0000256" key="2">
    <source>
        <dbReference type="ARBA" id="ARBA00022803"/>
    </source>
</evidence>